<feature type="binding site" evidence="11">
    <location>
        <begin position="379"/>
        <end position="382"/>
    </location>
    <ligand>
        <name>GMP</name>
        <dbReference type="ChEBI" id="CHEBI:58115"/>
    </ligand>
</feature>
<feature type="binding site" evidence="12">
    <location>
        <position position="236"/>
    </location>
    <ligand>
        <name>Mn(2+)</name>
        <dbReference type="ChEBI" id="CHEBI:29035"/>
        <label>2</label>
    </ligand>
</feature>
<keyword evidence="4 11" id="KW-0547">Nucleotide-binding</keyword>
<dbReference type="PANTHER" id="PTHR11118:SF1">
    <property type="entry name" value="RNA-SPLICING LIGASE RTCB HOMOLOG"/>
    <property type="match status" value="1"/>
</dbReference>
<evidence type="ECO:0000256" key="5">
    <source>
        <dbReference type="ARBA" id="ARBA00022800"/>
    </source>
</evidence>
<comment type="cofactor">
    <cofactor evidence="12 13">
        <name>Mn(2+)</name>
        <dbReference type="ChEBI" id="CHEBI:29035"/>
    </cofactor>
    <text evidence="12 13">Binds 2 manganese ions per subunit.</text>
</comment>
<comment type="similarity">
    <text evidence="1 13">Belongs to the RtcB family.</text>
</comment>
<comment type="caution">
    <text evidence="14">The sequence shown here is derived from an EMBL/GenBank/DDBJ whole genome shotgun (WGS) entry which is preliminary data.</text>
</comment>
<organism evidence="14">
    <name type="scientific">Desulfomonile tiedjei</name>
    <dbReference type="NCBI Taxonomy" id="2358"/>
    <lineage>
        <taxon>Bacteria</taxon>
        <taxon>Pseudomonadati</taxon>
        <taxon>Thermodesulfobacteriota</taxon>
        <taxon>Desulfomonilia</taxon>
        <taxon>Desulfomonilales</taxon>
        <taxon>Desulfomonilaceae</taxon>
        <taxon>Desulfomonile</taxon>
    </lineage>
</organism>
<dbReference type="EC" id="6.5.1.-" evidence="13"/>
<evidence type="ECO:0000256" key="12">
    <source>
        <dbReference type="PIRSR" id="PIRSR601233-3"/>
    </source>
</evidence>
<evidence type="ECO:0000256" key="13">
    <source>
        <dbReference type="RuleBase" id="RU371113"/>
    </source>
</evidence>
<name>A0A7C4ASS7_9BACT</name>
<evidence type="ECO:0000313" key="14">
    <source>
        <dbReference type="EMBL" id="HGH61544.1"/>
    </source>
</evidence>
<feature type="binding site" evidence="12">
    <location>
        <position position="205"/>
    </location>
    <ligand>
        <name>Mn(2+)</name>
        <dbReference type="ChEBI" id="CHEBI:29035"/>
        <label>1</label>
    </ligand>
</feature>
<reference evidence="14" key="1">
    <citation type="journal article" date="2020" name="mSystems">
        <title>Genome- and Community-Level Interaction Insights into Carbon Utilization and Element Cycling Functions of Hydrothermarchaeota in Hydrothermal Sediment.</title>
        <authorList>
            <person name="Zhou Z."/>
            <person name="Liu Y."/>
            <person name="Xu W."/>
            <person name="Pan J."/>
            <person name="Luo Z.H."/>
            <person name="Li M."/>
        </authorList>
    </citation>
    <scope>NUCLEOTIDE SEQUENCE [LARGE SCALE GENOMIC DNA]</scope>
    <source>
        <strain evidence="14">SpSt-769</strain>
    </source>
</reference>
<dbReference type="GO" id="GO:0046872">
    <property type="term" value="F:metal ion binding"/>
    <property type="evidence" value="ECO:0007669"/>
    <property type="project" value="UniProtKB-UniRule"/>
</dbReference>
<feature type="binding site" evidence="11">
    <location>
        <begin position="330"/>
        <end position="331"/>
    </location>
    <ligand>
        <name>GMP</name>
        <dbReference type="ChEBI" id="CHEBI:58115"/>
    </ligand>
</feature>
<dbReference type="Pfam" id="PF01139">
    <property type="entry name" value="RtcB"/>
    <property type="match status" value="1"/>
</dbReference>
<dbReference type="GO" id="GO:0005525">
    <property type="term" value="F:GTP binding"/>
    <property type="evidence" value="ECO:0007669"/>
    <property type="project" value="UniProtKB-KW"/>
</dbReference>
<dbReference type="InterPro" id="IPR001233">
    <property type="entry name" value="RtcB"/>
</dbReference>
<evidence type="ECO:0000256" key="9">
    <source>
        <dbReference type="ARBA" id="ARBA00049514"/>
    </source>
</evidence>
<keyword evidence="5" id="KW-0692">RNA repair</keyword>
<sequence length="482" mass="52707">MTQKKYTIRRIDDVRWEIPKVGKMRVPGMIYTDARNLAEIEKDQSADQVYNVAHLPGIVGRSLAMPDVHWGYGFPIGGVAAFDLEEGVVSPGGVGYDINCGVRLAVTALTRSQVFPRLRNLIDGLFAHVPCGVGSRGGIKLTKKSMAEVLKRGAKWAIQEGWGDERDLDMIESRGALEGADPEAASERAFERGKDQLGTLGSGNHFMEIGFIEEIFDDAIARAWGLELDQVTIMIHSGSRGFGYQICDEFLARMVKSVGAEGIEIPDKQLACTRIRGALGRQYLGAMAAAANFAFANRQILMHMACDVWQKSLGISPRELGMRLLYDVCHNIAKIETHEVNGKRVQLCVHRKGATRALPAGHPELPTQYQSTGQPVLIPGDMGRASYVLVGRQGALNETFGSACHGAGRVMSRSEAIKKTHGRAIDKELEAADIYPRWVGRKTLREECPDAYKDVSAVVDVVQRAGLAARVARIRPMGVIKG</sequence>
<keyword evidence="2 13" id="KW-0436">Ligase</keyword>
<dbReference type="EMBL" id="DTGT01000306">
    <property type="protein sequence ID" value="HGH61544.1"/>
    <property type="molecule type" value="Genomic_DNA"/>
</dbReference>
<dbReference type="SUPFAM" id="SSF103365">
    <property type="entry name" value="Hypothetical protein PH1602"/>
    <property type="match status" value="1"/>
</dbReference>
<evidence type="ECO:0000256" key="3">
    <source>
        <dbReference type="ARBA" id="ARBA00022723"/>
    </source>
</evidence>
<dbReference type="GO" id="GO:0006396">
    <property type="term" value="P:RNA processing"/>
    <property type="evidence" value="ECO:0007669"/>
    <property type="project" value="InterPro"/>
</dbReference>
<feature type="active site" description="GMP-histidine intermediate" evidence="10">
    <location>
        <position position="405"/>
    </location>
</feature>
<dbReference type="PANTHER" id="PTHR11118">
    <property type="entry name" value="RNA-SPLICING LIGASE RTCB HOMOLOG"/>
    <property type="match status" value="1"/>
</dbReference>
<dbReference type="GO" id="GO:0003972">
    <property type="term" value="F:RNA ligase (ATP) activity"/>
    <property type="evidence" value="ECO:0007669"/>
    <property type="project" value="TreeGrafter"/>
</dbReference>
<evidence type="ECO:0000256" key="6">
    <source>
        <dbReference type="ARBA" id="ARBA00023134"/>
    </source>
</evidence>
<keyword evidence="3 12" id="KW-0479">Metal-binding</keyword>
<dbReference type="GO" id="GO:0042245">
    <property type="term" value="P:RNA repair"/>
    <property type="evidence" value="ECO:0007669"/>
    <property type="project" value="UniProtKB-KW"/>
</dbReference>
<evidence type="ECO:0000256" key="8">
    <source>
        <dbReference type="ARBA" id="ARBA00047746"/>
    </source>
</evidence>
<evidence type="ECO:0000256" key="1">
    <source>
        <dbReference type="ARBA" id="ARBA00008071"/>
    </source>
</evidence>
<evidence type="ECO:0000256" key="10">
    <source>
        <dbReference type="PIRSR" id="PIRSR601233-1"/>
    </source>
</evidence>
<dbReference type="PROSITE" id="PS01288">
    <property type="entry name" value="UPF0027"/>
    <property type="match status" value="1"/>
</dbReference>
<dbReference type="FunFam" id="3.90.1860.10:FF:000001">
    <property type="entry name" value="tRNA-splicing ligase RtcB homolog"/>
    <property type="match status" value="1"/>
</dbReference>
<feature type="binding site" evidence="12">
    <location>
        <position position="330"/>
    </location>
    <ligand>
        <name>Mn(2+)</name>
        <dbReference type="ChEBI" id="CHEBI:29035"/>
        <label>2</label>
    </ligand>
</feature>
<evidence type="ECO:0000256" key="4">
    <source>
        <dbReference type="ARBA" id="ARBA00022741"/>
    </source>
</evidence>
<dbReference type="AlphaFoldDB" id="A0A7C4ASS7"/>
<dbReference type="Gene3D" id="3.90.1860.10">
    <property type="entry name" value="tRNA-splicing ligase RtcB"/>
    <property type="match status" value="1"/>
</dbReference>
<comment type="subunit">
    <text evidence="13">Monomer.</text>
</comment>
<feature type="binding site" evidence="11">
    <location>
        <position position="386"/>
    </location>
    <ligand>
        <name>GMP</name>
        <dbReference type="ChEBI" id="CHEBI:58115"/>
    </ligand>
</feature>
<gene>
    <name evidence="13" type="primary">rtcB</name>
    <name evidence="14" type="ORF">ENV54_09630</name>
</gene>
<accession>A0A7C4ASS7</accession>
<keyword evidence="7 12" id="KW-0464">Manganese</keyword>
<comment type="catalytic activity">
    <reaction evidence="8">
        <text>a 3'-end 3'-phospho-ribonucleotide-RNA + a 5'-end dephospho-ribonucleoside-RNA + GTP = a ribonucleotidyl-ribonucleotide-RNA + GMP + diphosphate</text>
        <dbReference type="Rhea" id="RHEA:68076"/>
        <dbReference type="Rhea" id="RHEA-COMP:10463"/>
        <dbReference type="Rhea" id="RHEA-COMP:13936"/>
        <dbReference type="Rhea" id="RHEA-COMP:17355"/>
        <dbReference type="ChEBI" id="CHEBI:33019"/>
        <dbReference type="ChEBI" id="CHEBI:37565"/>
        <dbReference type="ChEBI" id="CHEBI:58115"/>
        <dbReference type="ChEBI" id="CHEBI:83062"/>
        <dbReference type="ChEBI" id="CHEBI:138284"/>
        <dbReference type="ChEBI" id="CHEBI:173118"/>
        <dbReference type="EC" id="6.5.1.8"/>
    </reaction>
</comment>
<dbReference type="InterPro" id="IPR036025">
    <property type="entry name" value="RtcB-like_sf"/>
</dbReference>
<keyword evidence="6 11" id="KW-0342">GTP-binding</keyword>
<feature type="binding site" evidence="11">
    <location>
        <begin position="204"/>
        <end position="208"/>
    </location>
    <ligand>
        <name>GMP</name>
        <dbReference type="ChEBI" id="CHEBI:58115"/>
    </ligand>
</feature>
<comment type="catalytic activity">
    <reaction evidence="9">
        <text>a 3'-end 2',3'-cyclophospho-ribonucleotide-RNA + a 5'-end dephospho-ribonucleoside-RNA + GTP + H2O = a ribonucleotidyl-ribonucleotide-RNA + GMP + diphosphate + H(+)</text>
        <dbReference type="Rhea" id="RHEA:68080"/>
        <dbReference type="Rhea" id="RHEA-COMP:10464"/>
        <dbReference type="Rhea" id="RHEA-COMP:13936"/>
        <dbReference type="Rhea" id="RHEA-COMP:17355"/>
        <dbReference type="ChEBI" id="CHEBI:15377"/>
        <dbReference type="ChEBI" id="CHEBI:15378"/>
        <dbReference type="ChEBI" id="CHEBI:33019"/>
        <dbReference type="ChEBI" id="CHEBI:37565"/>
        <dbReference type="ChEBI" id="CHEBI:58115"/>
        <dbReference type="ChEBI" id="CHEBI:83064"/>
        <dbReference type="ChEBI" id="CHEBI:138284"/>
        <dbReference type="ChEBI" id="CHEBI:173118"/>
        <dbReference type="EC" id="6.5.1.8"/>
    </reaction>
</comment>
<evidence type="ECO:0000256" key="2">
    <source>
        <dbReference type="ARBA" id="ARBA00022598"/>
    </source>
</evidence>
<protein>
    <recommendedName>
        <fullName evidence="13">tRNA-splicing ligase RtcB</fullName>
        <ecNumber evidence="13">6.5.1.-</ecNumber>
    </recommendedName>
</protein>
<proteinExistence type="inferred from homology"/>
<feature type="binding site" evidence="11">
    <location>
        <begin position="405"/>
        <end position="408"/>
    </location>
    <ligand>
        <name>GMP</name>
        <dbReference type="ChEBI" id="CHEBI:58115"/>
    </ligand>
</feature>
<dbReference type="GO" id="GO:0170057">
    <property type="term" value="F:RNA ligase (GTP) activity"/>
    <property type="evidence" value="ECO:0007669"/>
    <property type="project" value="UniProtKB-EC"/>
</dbReference>
<evidence type="ECO:0000256" key="7">
    <source>
        <dbReference type="ARBA" id="ARBA00023211"/>
    </source>
</evidence>
<feature type="binding site" evidence="12">
    <location>
        <position position="97"/>
    </location>
    <ligand>
        <name>Mn(2+)</name>
        <dbReference type="ChEBI" id="CHEBI:29035"/>
        <label>1</label>
    </ligand>
</feature>
<evidence type="ECO:0000256" key="11">
    <source>
        <dbReference type="PIRSR" id="PIRSR601233-2"/>
    </source>
</evidence>
<feature type="binding site" evidence="11">
    <location>
        <position position="481"/>
    </location>
    <ligand>
        <name>GMP</name>
        <dbReference type="ChEBI" id="CHEBI:58115"/>
    </ligand>
</feature>